<dbReference type="HOGENOM" id="CLU_554237_0_0_14"/>
<dbReference type="KEGG" id="sapi:SAPIS_v1c03720"/>
<evidence type="ECO:0000313" key="3">
    <source>
        <dbReference type="Proteomes" id="UP000018550"/>
    </source>
</evidence>
<organism evidence="2 3">
    <name type="scientific">Spiroplasma apis B31</name>
    <dbReference type="NCBI Taxonomy" id="1276258"/>
    <lineage>
        <taxon>Bacteria</taxon>
        <taxon>Bacillati</taxon>
        <taxon>Mycoplasmatota</taxon>
        <taxon>Mollicutes</taxon>
        <taxon>Entomoplasmatales</taxon>
        <taxon>Spiroplasmataceae</taxon>
        <taxon>Spiroplasma</taxon>
    </lineage>
</organism>
<proteinExistence type="predicted"/>
<keyword evidence="1" id="KW-0812">Transmembrane</keyword>
<dbReference type="Proteomes" id="UP000018550">
    <property type="component" value="Chromosome"/>
</dbReference>
<dbReference type="RefSeq" id="WP_023789152.1">
    <property type="nucleotide sequence ID" value="NC_022998.1"/>
</dbReference>
<evidence type="ECO:0008006" key="4">
    <source>
        <dbReference type="Google" id="ProtNLM"/>
    </source>
</evidence>
<keyword evidence="3" id="KW-1185">Reference proteome</keyword>
<dbReference type="EMBL" id="CP006682">
    <property type="protein sequence ID" value="AHB36218.1"/>
    <property type="molecule type" value="Genomic_DNA"/>
</dbReference>
<name>V5RIC5_SPIAP</name>
<dbReference type="PATRIC" id="fig|1276258.3.peg.369"/>
<reference evidence="2 3" key="1">
    <citation type="journal article" date="2014" name="Genome Announc.">
        <title>Complete Genome Sequence of Spiroplasma apis B31T (ATCC 33834), a Bacterium Associated with May Disease of Honeybees (Apis mellifera).</title>
        <authorList>
            <person name="Ku C."/>
            <person name="Lo W.S."/>
            <person name="Chen L.L."/>
            <person name="Kuo C.H."/>
        </authorList>
    </citation>
    <scope>NUCLEOTIDE SEQUENCE [LARGE SCALE GENOMIC DNA]</scope>
    <source>
        <strain evidence="2">B31</strain>
    </source>
</reference>
<dbReference type="eggNOG" id="COG0577">
    <property type="taxonomic scope" value="Bacteria"/>
</dbReference>
<gene>
    <name evidence="2" type="ORF">SAPIS_v1c03720</name>
</gene>
<sequence>MFKKRKSTLALYLKQGFKGIFKFRIQFLIIIILGFISTFVLTISLSLSQRLTNEYDKVMNKMDRFDYISSKDVGVKANGKKDAKFVPMMDFINFQSLTKTFGDGSSYNSLDSGVNYNFNISNFDFGMYENDENVKSLINDYKSTYRETFLTKGFSDNEIIKNNYFGMVKSEDFLESFFDYKYDGLNGNTIYPPNQDGWTNHIDGSWMYREFDNKPEPIKNYFMNSSEELKRLLLNDLFKYDGKDGIGSDKKTAPYLINSPFFQLKQKSLIKFEDFSVNGYNEENLNPYDIYLYTSLKTVLSQIFYMSCDYIKYYVNQAISTAEENTLESVEENFNQKYKEAAGFGWKDNNDTIANVLFAFIFGRPYNVEKSKNSTKINKMVVNRDNKPWIQTLNLNELTVLNYKGLVLQEAKDLYEFGARGSLNQFLVQLDLEGRVAGSVGTTNQSIILKNESPNETLNEVLSYDTSFNSFTDRNMITRSKVSTPKLYYLRN</sequence>
<dbReference type="AlphaFoldDB" id="V5RIC5"/>
<dbReference type="STRING" id="1276258.SAPIS_v1c03720"/>
<evidence type="ECO:0000256" key="1">
    <source>
        <dbReference type="SAM" id="Phobius"/>
    </source>
</evidence>
<protein>
    <recommendedName>
        <fullName evidence="4">Transmembrane protein</fullName>
    </recommendedName>
</protein>
<keyword evidence="1" id="KW-0472">Membrane</keyword>
<evidence type="ECO:0000313" key="2">
    <source>
        <dbReference type="EMBL" id="AHB36218.1"/>
    </source>
</evidence>
<keyword evidence="1" id="KW-1133">Transmembrane helix</keyword>
<feature type="transmembrane region" description="Helical" evidence="1">
    <location>
        <begin position="21"/>
        <end position="47"/>
    </location>
</feature>
<accession>V5RIC5</accession>